<accession>A0A6G4XB31</accession>
<keyword evidence="3" id="KW-1185">Reference proteome</keyword>
<comment type="caution">
    <text evidence="2">The sequence shown here is derived from an EMBL/GenBank/DDBJ whole genome shotgun (WGS) entry which is preliminary data.</text>
</comment>
<protein>
    <recommendedName>
        <fullName evidence="1">YcaO domain-containing protein</fullName>
    </recommendedName>
</protein>
<gene>
    <name evidence="2" type="ORF">G5C65_38175</name>
</gene>
<evidence type="ECO:0000313" key="2">
    <source>
        <dbReference type="EMBL" id="NGO74047.1"/>
    </source>
</evidence>
<feature type="non-terminal residue" evidence="2">
    <location>
        <position position="1"/>
    </location>
</feature>
<dbReference type="PANTHER" id="PTHR37809">
    <property type="entry name" value="RIBOSOMAL PROTEIN S12 METHYLTHIOTRANSFERASE ACCESSORY FACTOR YCAO"/>
    <property type="match status" value="1"/>
</dbReference>
<dbReference type="AlphaFoldDB" id="A0A6G4XB31"/>
<dbReference type="PANTHER" id="PTHR37809:SF1">
    <property type="entry name" value="RIBOSOMAL PROTEIN S12 METHYLTHIOTRANSFERASE ACCESSORY FACTOR YCAO"/>
    <property type="match status" value="1"/>
</dbReference>
<reference evidence="2 3" key="1">
    <citation type="submission" date="2020-02" db="EMBL/GenBank/DDBJ databases">
        <title>Whole-genome analyses of novel actinobacteria.</title>
        <authorList>
            <person name="Sahin N."/>
            <person name="Tatar D."/>
        </authorList>
    </citation>
    <scope>NUCLEOTIDE SEQUENCE [LARGE SCALE GENOMIC DNA]</scope>
    <source>
        <strain evidence="2 3">SB3404</strain>
    </source>
</reference>
<dbReference type="RefSeq" id="WP_206442748.1">
    <property type="nucleotide sequence ID" value="NZ_JAAKZZ010001106.1"/>
</dbReference>
<dbReference type="EMBL" id="JAAKZZ010001106">
    <property type="protein sequence ID" value="NGO74047.1"/>
    <property type="molecule type" value="Genomic_DNA"/>
</dbReference>
<organism evidence="2 3">
    <name type="scientific">Streptomyces boncukensis</name>
    <dbReference type="NCBI Taxonomy" id="2711219"/>
    <lineage>
        <taxon>Bacteria</taxon>
        <taxon>Bacillati</taxon>
        <taxon>Actinomycetota</taxon>
        <taxon>Actinomycetes</taxon>
        <taxon>Kitasatosporales</taxon>
        <taxon>Streptomycetaceae</taxon>
        <taxon>Streptomyces</taxon>
    </lineage>
</organism>
<dbReference type="Gene3D" id="3.30.160.660">
    <property type="match status" value="1"/>
</dbReference>
<name>A0A6G4XB31_9ACTN</name>
<dbReference type="InterPro" id="IPR003776">
    <property type="entry name" value="YcaO-like_dom"/>
</dbReference>
<dbReference type="Gene3D" id="3.30.1330.230">
    <property type="match status" value="1"/>
</dbReference>
<dbReference type="Pfam" id="PF02624">
    <property type="entry name" value="YcaO"/>
    <property type="match status" value="1"/>
</dbReference>
<dbReference type="PROSITE" id="PS51664">
    <property type="entry name" value="YCAO"/>
    <property type="match status" value="1"/>
</dbReference>
<feature type="domain" description="YcaO" evidence="1">
    <location>
        <begin position="1"/>
        <end position="179"/>
    </location>
</feature>
<dbReference type="Proteomes" id="UP000477722">
    <property type="component" value="Unassembled WGS sequence"/>
</dbReference>
<sequence>GQPAVVCGAGARPSFEGALRAALDELVCTLLAPPAYDQRRAARMLEDPFAVAGMGDHELLYAHPSAARRLGFLAADAPRVTLPELARARPWPHRADLAEQVGELVRRYARDGMEVIVADQTRPEHRAAGLRCVKVLVPGTLPMTFGHAQRRIEGLPRVRTLPRTLGYRATALATEEANP</sequence>
<proteinExistence type="predicted"/>
<feature type="non-terminal residue" evidence="2">
    <location>
        <position position="179"/>
    </location>
</feature>
<evidence type="ECO:0000259" key="1">
    <source>
        <dbReference type="PROSITE" id="PS51664"/>
    </source>
</evidence>
<evidence type="ECO:0000313" key="3">
    <source>
        <dbReference type="Proteomes" id="UP000477722"/>
    </source>
</evidence>